<dbReference type="RefSeq" id="WP_048278977.1">
    <property type="nucleotide sequence ID" value="NZ_CACVCI010000001.1"/>
</dbReference>
<dbReference type="Gene3D" id="3.30.1830.10">
    <property type="entry name" value="YehR-like"/>
    <property type="match status" value="1"/>
</dbReference>
<dbReference type="InterPro" id="IPR009736">
    <property type="entry name" value="DUF1307"/>
</dbReference>
<keyword evidence="2" id="KW-0449">Lipoprotein</keyword>
<evidence type="ECO:0000313" key="2">
    <source>
        <dbReference type="EMBL" id="EML1471556.1"/>
    </source>
</evidence>
<keyword evidence="4" id="KW-1185">Reference proteome</keyword>
<dbReference type="EMBL" id="ABLOKC030000010">
    <property type="protein sequence ID" value="EML1471556.1"/>
    <property type="molecule type" value="Genomic_DNA"/>
</dbReference>
<dbReference type="eggNOG" id="COG4808">
    <property type="taxonomic scope" value="Bacteria"/>
</dbReference>
<dbReference type="Pfam" id="PF06998">
    <property type="entry name" value="DUF1307"/>
    <property type="match status" value="1"/>
</dbReference>
<comment type="caution">
    <text evidence="3">The sequence shown here is derived from an EMBL/GenBank/DDBJ whole genome shotgun (WGS) entry which is preliminary data.</text>
</comment>
<dbReference type="AlphaFoldDB" id="A0A0J5L5A6"/>
<gene>
    <name evidence="3" type="ORF">ABW06_10910</name>
    <name evidence="2" type="ORF">QEG54_002288</name>
</gene>
<protein>
    <submittedName>
        <fullName evidence="2">YehR family lipoprotein</fullName>
    </submittedName>
</protein>
<dbReference type="Proteomes" id="UP000036196">
    <property type="component" value="Unassembled WGS sequence"/>
</dbReference>
<feature type="signal peptide" evidence="1">
    <location>
        <begin position="1"/>
        <end position="21"/>
    </location>
</feature>
<name>A0A0J5L5A6_PLUGE</name>
<dbReference type="PATRIC" id="fig|61647.15.peg.5567"/>
<dbReference type="InterPro" id="IPR036699">
    <property type="entry name" value="YehR-like_sf"/>
</dbReference>
<proteinExistence type="predicted"/>
<keyword evidence="1" id="KW-0732">Signal</keyword>
<feature type="chain" id="PRO_5009776431" evidence="1">
    <location>
        <begin position="22"/>
        <end position="152"/>
    </location>
</feature>
<evidence type="ECO:0000313" key="4">
    <source>
        <dbReference type="Proteomes" id="UP000036196"/>
    </source>
</evidence>
<accession>A0A0J5L5A6</accession>
<dbReference type="PIRSF" id="PIRSF006187">
    <property type="entry name" value="DUF1307"/>
    <property type="match status" value="1"/>
</dbReference>
<sequence>MKMFKKLLTALCASVVVFSLAGCGDKEETKTFKANINGVEMSLTYTYSGDKVIKQTAENKIAYSSIGAKNKEEAQTVLGPIGQKYQGVEGVEEKINYEDTYAEETVKIDYTKADTAKLKELMGAMSTGDVSKGVSMKQSQALLEAQGFKEVK</sequence>
<organism evidence="3 4">
    <name type="scientific">Pluralibacter gergoviae</name>
    <name type="common">Enterobacter gergoviae</name>
    <dbReference type="NCBI Taxonomy" id="61647"/>
    <lineage>
        <taxon>Bacteria</taxon>
        <taxon>Pseudomonadati</taxon>
        <taxon>Pseudomonadota</taxon>
        <taxon>Gammaproteobacteria</taxon>
        <taxon>Enterobacterales</taxon>
        <taxon>Enterobacteriaceae</taxon>
        <taxon>Pluralibacter</taxon>
    </lineage>
</organism>
<dbReference type="EMBL" id="LDZF01000009">
    <property type="protein sequence ID" value="KMK13990.1"/>
    <property type="molecule type" value="Genomic_DNA"/>
</dbReference>
<reference evidence="3 4" key="1">
    <citation type="submission" date="2015-05" db="EMBL/GenBank/DDBJ databases">
        <title>Genome sequences of Pluralibacter gergoviae.</title>
        <authorList>
            <person name="Greninger A.L."/>
            <person name="Miller S."/>
        </authorList>
    </citation>
    <scope>NUCLEOTIDE SEQUENCE [LARGE SCALE GENOMIC DNA]</scope>
    <source>
        <strain evidence="3 4">JS81F13</strain>
    </source>
</reference>
<evidence type="ECO:0000256" key="1">
    <source>
        <dbReference type="SAM" id="SignalP"/>
    </source>
</evidence>
<evidence type="ECO:0000313" key="3">
    <source>
        <dbReference type="EMBL" id="KMK13990.1"/>
    </source>
</evidence>
<dbReference type="SUPFAM" id="SSF160704">
    <property type="entry name" value="YehR-like"/>
    <property type="match status" value="1"/>
</dbReference>
<reference evidence="2" key="2">
    <citation type="submission" date="2024-02" db="EMBL/GenBank/DDBJ databases">
        <authorList>
            <consortium name="Clinical and Environmental Microbiology Branch: Whole genome sequencing antimicrobial resistance pathogens in the healthcare setting"/>
        </authorList>
    </citation>
    <scope>NUCLEOTIDE SEQUENCE</scope>
    <source>
        <strain evidence="2">2021DK-00143</strain>
    </source>
</reference>
<dbReference type="STRING" id="61647.LG71_12665"/>
<dbReference type="PROSITE" id="PS51257">
    <property type="entry name" value="PROKAR_LIPOPROTEIN"/>
    <property type="match status" value="1"/>
</dbReference>